<name>A1WQ08_VEREI</name>
<keyword evidence="3" id="KW-0547">Nucleotide-binding</keyword>
<dbReference type="Gene3D" id="3.40.50.300">
    <property type="entry name" value="P-loop containing nucleotide triphosphate hydrolases"/>
    <property type="match status" value="1"/>
</dbReference>
<dbReference type="GO" id="GO:1903805">
    <property type="term" value="P:L-valine import across plasma membrane"/>
    <property type="evidence" value="ECO:0007669"/>
    <property type="project" value="TreeGrafter"/>
</dbReference>
<dbReference type="STRING" id="391735.Veis_4010"/>
<dbReference type="PANTHER" id="PTHR45772">
    <property type="entry name" value="CONSERVED COMPONENT OF ABC TRANSPORTER FOR NATURAL AMINO ACIDS-RELATED"/>
    <property type="match status" value="1"/>
</dbReference>
<dbReference type="CDD" id="cd03219">
    <property type="entry name" value="ABC_Mj1267_LivG_branched"/>
    <property type="match status" value="1"/>
</dbReference>
<evidence type="ECO:0000256" key="1">
    <source>
        <dbReference type="ARBA" id="ARBA00022448"/>
    </source>
</evidence>
<accession>A1WQ08</accession>
<dbReference type="SUPFAM" id="SSF52540">
    <property type="entry name" value="P-loop containing nucleoside triphosphate hydrolases"/>
    <property type="match status" value="1"/>
</dbReference>
<keyword evidence="2" id="KW-0472">Membrane</keyword>
<dbReference type="Proteomes" id="UP000000374">
    <property type="component" value="Chromosome"/>
</dbReference>
<proteinExistence type="predicted"/>
<dbReference type="InterPro" id="IPR027417">
    <property type="entry name" value="P-loop_NTPase"/>
</dbReference>
<dbReference type="KEGG" id="vei:Veis_4010"/>
<evidence type="ECO:0000259" key="5">
    <source>
        <dbReference type="PROSITE" id="PS50893"/>
    </source>
</evidence>
<dbReference type="EMBL" id="CP000542">
    <property type="protein sequence ID" value="ABM59715.1"/>
    <property type="molecule type" value="Genomic_DNA"/>
</dbReference>
<keyword evidence="7" id="KW-1185">Reference proteome</keyword>
<dbReference type="OrthoDB" id="9781337at2"/>
<sequence>MTMQTATGALSVRGLCKHFGGVAALSGVSIELRPGEVQGLIGPNGSGKTTLLNMLSGYYPIDEGSIHLGNEDLTRATVQRRACAGIARTFQTPRLLPTLSALENVMLGGWRDARAGMIGAMLSSPRARAEDKLLSERALELLCGVGLAHALDERADVLRHGEQRFLEIARALAARPRFVLLDEPAGGLSGNEIASLGAVLAALKNCGIGVLLVEHHTDFVFRICDRVTAIDFGRVIVCDTPDKVRAHEDVVRVYLGA</sequence>
<dbReference type="Pfam" id="PF00005">
    <property type="entry name" value="ABC_tran"/>
    <property type="match status" value="1"/>
</dbReference>
<dbReference type="HOGENOM" id="CLU_000604_1_2_4"/>
<dbReference type="GO" id="GO:0015188">
    <property type="term" value="F:L-isoleucine transmembrane transporter activity"/>
    <property type="evidence" value="ECO:0007669"/>
    <property type="project" value="TreeGrafter"/>
</dbReference>
<keyword evidence="2" id="KW-1003">Cell membrane</keyword>
<feature type="domain" description="ABC transporter" evidence="5">
    <location>
        <begin position="10"/>
        <end position="257"/>
    </location>
</feature>
<dbReference type="SMART" id="SM00382">
    <property type="entry name" value="AAA"/>
    <property type="match status" value="1"/>
</dbReference>
<dbReference type="GO" id="GO:0005524">
    <property type="term" value="F:ATP binding"/>
    <property type="evidence" value="ECO:0007669"/>
    <property type="project" value="UniProtKB-KW"/>
</dbReference>
<evidence type="ECO:0000256" key="2">
    <source>
        <dbReference type="ARBA" id="ARBA00022475"/>
    </source>
</evidence>
<gene>
    <name evidence="6" type="ordered locus">Veis_4010</name>
</gene>
<dbReference type="GO" id="GO:0042941">
    <property type="term" value="P:D-alanine transmembrane transport"/>
    <property type="evidence" value="ECO:0007669"/>
    <property type="project" value="TreeGrafter"/>
</dbReference>
<dbReference type="GO" id="GO:0015192">
    <property type="term" value="F:L-phenylalanine transmembrane transporter activity"/>
    <property type="evidence" value="ECO:0007669"/>
    <property type="project" value="TreeGrafter"/>
</dbReference>
<dbReference type="GO" id="GO:0005886">
    <property type="term" value="C:plasma membrane"/>
    <property type="evidence" value="ECO:0007669"/>
    <property type="project" value="TreeGrafter"/>
</dbReference>
<organism evidence="6 7">
    <name type="scientific">Verminephrobacter eiseniae (strain EF01-2)</name>
    <dbReference type="NCBI Taxonomy" id="391735"/>
    <lineage>
        <taxon>Bacteria</taxon>
        <taxon>Pseudomonadati</taxon>
        <taxon>Pseudomonadota</taxon>
        <taxon>Betaproteobacteria</taxon>
        <taxon>Burkholderiales</taxon>
        <taxon>Comamonadaceae</taxon>
        <taxon>Verminephrobacter</taxon>
    </lineage>
</organism>
<evidence type="ECO:0000256" key="4">
    <source>
        <dbReference type="ARBA" id="ARBA00022840"/>
    </source>
</evidence>
<dbReference type="AlphaFoldDB" id="A1WQ08"/>
<evidence type="ECO:0000256" key="3">
    <source>
        <dbReference type="ARBA" id="ARBA00022741"/>
    </source>
</evidence>
<dbReference type="GO" id="GO:0016887">
    <property type="term" value="F:ATP hydrolysis activity"/>
    <property type="evidence" value="ECO:0007669"/>
    <property type="project" value="InterPro"/>
</dbReference>
<dbReference type="GO" id="GO:0015808">
    <property type="term" value="P:L-alanine transport"/>
    <property type="evidence" value="ECO:0007669"/>
    <property type="project" value="TreeGrafter"/>
</dbReference>
<reference evidence="7" key="1">
    <citation type="submission" date="2006-12" db="EMBL/GenBank/DDBJ databases">
        <title>Complete sequence of chromosome 1 of Verminephrobacter eiseniae EF01-2.</title>
        <authorList>
            <person name="Copeland A."/>
            <person name="Lucas S."/>
            <person name="Lapidus A."/>
            <person name="Barry K."/>
            <person name="Detter J.C."/>
            <person name="Glavina del Rio T."/>
            <person name="Dalin E."/>
            <person name="Tice H."/>
            <person name="Pitluck S."/>
            <person name="Chertkov O."/>
            <person name="Brettin T."/>
            <person name="Bruce D."/>
            <person name="Han C."/>
            <person name="Tapia R."/>
            <person name="Gilna P."/>
            <person name="Schmutz J."/>
            <person name="Larimer F."/>
            <person name="Land M."/>
            <person name="Hauser L."/>
            <person name="Kyrpides N."/>
            <person name="Kim E."/>
            <person name="Stahl D."/>
            <person name="Richardson P."/>
        </authorList>
    </citation>
    <scope>NUCLEOTIDE SEQUENCE [LARGE SCALE GENOMIC DNA]</scope>
    <source>
        <strain evidence="7">EF01-2</strain>
    </source>
</reference>
<dbReference type="GeneID" id="76462358"/>
<dbReference type="PROSITE" id="PS50893">
    <property type="entry name" value="ABC_TRANSPORTER_2"/>
    <property type="match status" value="1"/>
</dbReference>
<keyword evidence="4" id="KW-0067">ATP-binding</keyword>
<dbReference type="InterPro" id="IPR003439">
    <property type="entry name" value="ABC_transporter-like_ATP-bd"/>
</dbReference>
<evidence type="ECO:0000313" key="7">
    <source>
        <dbReference type="Proteomes" id="UP000000374"/>
    </source>
</evidence>
<dbReference type="InterPro" id="IPR051120">
    <property type="entry name" value="ABC_AA/LPS_Transport"/>
</dbReference>
<dbReference type="RefSeq" id="WP_011811702.1">
    <property type="nucleotide sequence ID" value="NC_008786.1"/>
</dbReference>
<protein>
    <submittedName>
        <fullName evidence="6">ABC transporter related</fullName>
    </submittedName>
</protein>
<dbReference type="InterPro" id="IPR003593">
    <property type="entry name" value="AAA+_ATPase"/>
</dbReference>
<keyword evidence="1" id="KW-0813">Transport</keyword>
<dbReference type="PANTHER" id="PTHR45772:SF7">
    <property type="entry name" value="AMINO ACID ABC TRANSPORTER ATP-BINDING PROTEIN"/>
    <property type="match status" value="1"/>
</dbReference>
<dbReference type="GO" id="GO:1903806">
    <property type="term" value="P:L-isoleucine import across plasma membrane"/>
    <property type="evidence" value="ECO:0007669"/>
    <property type="project" value="TreeGrafter"/>
</dbReference>
<dbReference type="eggNOG" id="COG0411">
    <property type="taxonomic scope" value="Bacteria"/>
</dbReference>
<dbReference type="GO" id="GO:0005304">
    <property type="term" value="F:L-valine transmembrane transporter activity"/>
    <property type="evidence" value="ECO:0007669"/>
    <property type="project" value="TreeGrafter"/>
</dbReference>
<evidence type="ECO:0000313" key="6">
    <source>
        <dbReference type="EMBL" id="ABM59715.1"/>
    </source>
</evidence>